<reference evidence="1 2" key="1">
    <citation type="submission" date="2012-03" db="EMBL/GenBank/DDBJ databases">
        <title>The Genome Sequence of Bartonella washoensis Sb944nv.</title>
        <authorList>
            <consortium name="The Broad Institute Genome Sequencing Platform"/>
            <consortium name="The Broad Institute Genome Sequencing Center for Infectious Disease"/>
            <person name="Feldgarden M."/>
            <person name="Kirby J."/>
            <person name="Kosoy M."/>
            <person name="Birtles R."/>
            <person name="Probert W.S."/>
            <person name="Chiaraviglio L."/>
            <person name="Young S.K."/>
            <person name="Zeng Q."/>
            <person name="Gargeya S."/>
            <person name="Fitzgerald M."/>
            <person name="Haas B."/>
            <person name="Abouelleil A."/>
            <person name="Alvarado L."/>
            <person name="Arachchi H.M."/>
            <person name="Berlin A."/>
            <person name="Chapman S.B."/>
            <person name="Gearin G."/>
            <person name="Goldberg J."/>
            <person name="Griggs A."/>
            <person name="Gujja S."/>
            <person name="Hansen M."/>
            <person name="Heiman D."/>
            <person name="Howarth C."/>
            <person name="Larimer J."/>
            <person name="Lui A."/>
            <person name="MacDonald P.J.P."/>
            <person name="McCowen C."/>
            <person name="Montmayeur A."/>
            <person name="Murphy C."/>
            <person name="Neiman D."/>
            <person name="Pearson M."/>
            <person name="Priest M."/>
            <person name="Roberts A."/>
            <person name="Saif S."/>
            <person name="Shea T."/>
            <person name="Sisk P."/>
            <person name="Stolte C."/>
            <person name="Sykes S."/>
            <person name="Wortman J."/>
            <person name="Nusbaum C."/>
            <person name="Birren B."/>
        </authorList>
    </citation>
    <scope>NUCLEOTIDE SEQUENCE [LARGE SCALE GENOMIC DNA]</scope>
    <source>
        <strain evidence="1 2">Sb944nv</strain>
    </source>
</reference>
<dbReference type="Proteomes" id="UP000008947">
    <property type="component" value="Unassembled WGS sequence"/>
</dbReference>
<dbReference type="eggNOG" id="ENOG50332EP">
    <property type="taxonomic scope" value="Bacteria"/>
</dbReference>
<keyword evidence="2" id="KW-1185">Reference proteome</keyword>
<dbReference type="PATRIC" id="fig|1094563.3.peg.681"/>
<comment type="caution">
    <text evidence="1">The sequence shown here is derived from an EMBL/GenBank/DDBJ whole genome shotgun (WGS) entry which is preliminary data.</text>
</comment>
<dbReference type="AlphaFoldDB" id="J1J7Q2"/>
<dbReference type="HOGENOM" id="CLU_110601_0_0_5"/>
<dbReference type="EMBL" id="AILU01000020">
    <property type="protein sequence ID" value="EJF79860.1"/>
    <property type="molecule type" value="Genomic_DNA"/>
</dbReference>
<dbReference type="RefSeq" id="WP_006923459.1">
    <property type="nucleotide sequence ID" value="NZ_JH725023.1"/>
</dbReference>
<evidence type="ECO:0000313" key="2">
    <source>
        <dbReference type="Proteomes" id="UP000008947"/>
    </source>
</evidence>
<protein>
    <recommendedName>
        <fullName evidence="3">Plasmid replication protein RepL domain-containing protein</fullName>
    </recommendedName>
</protein>
<proteinExistence type="predicted"/>
<accession>J1J7Q2</accession>
<sequence length="197" mass="23037">MDNINLRKLEYSPVKNPFLNKHQIRICGKNITTNVKRQKFNNLKTHEAVITLSSHVTEEEIEETVKIDEKYFVETFVANVRKTFNLTRTGYRIFIEVFQIYQSTQLTDSITLAWLNGGLNGVKFDMTDRTFHNGLKELIAKGFLKPKLPNQYWVNPALFFKGYQSVEFVRTYRIKLSATNLNLLNDGYQTNIEDFVK</sequence>
<evidence type="ECO:0008006" key="3">
    <source>
        <dbReference type="Google" id="ProtNLM"/>
    </source>
</evidence>
<evidence type="ECO:0000313" key="1">
    <source>
        <dbReference type="EMBL" id="EJF79860.1"/>
    </source>
</evidence>
<organism evidence="1 2">
    <name type="scientific">Candidatus Bartonella washoeensis Sb944nv</name>
    <dbReference type="NCBI Taxonomy" id="1094563"/>
    <lineage>
        <taxon>Bacteria</taxon>
        <taxon>Pseudomonadati</taxon>
        <taxon>Pseudomonadota</taxon>
        <taxon>Alphaproteobacteria</taxon>
        <taxon>Hyphomicrobiales</taxon>
        <taxon>Bartonellaceae</taxon>
        <taxon>Bartonella</taxon>
    </lineage>
</organism>
<name>J1J7Q2_9HYPH</name>
<gene>
    <name evidence="1" type="ORF">MCQ_00592</name>
</gene>